<protein>
    <submittedName>
        <fullName evidence="2">Uncharacterized protein</fullName>
    </submittedName>
</protein>
<evidence type="ECO:0000313" key="3">
    <source>
        <dbReference type="Proteomes" id="UP000250266"/>
    </source>
</evidence>
<keyword evidence="1" id="KW-0812">Transmembrane</keyword>
<sequence>MASYNTGPLEPNSPLLGPRAKYISPSLRKPVKVDPAASGVIIRYAIAIEVVLNVSIAIFVAVFPKALFSPVVTDPSTITTTTISICQWIGTIIVAFTIQLILVLPNTRGALESRRLVYWTLLAGECCLVPIFLSQSVSSTEGGFSRKFLEITASFFIAHMLWRLFCLFVKPHWFGRYQDYVEE</sequence>
<dbReference type="Proteomes" id="UP000250266">
    <property type="component" value="Unassembled WGS sequence"/>
</dbReference>
<feature type="transmembrane region" description="Helical" evidence="1">
    <location>
        <begin position="41"/>
        <end position="62"/>
    </location>
</feature>
<reference evidence="2 3" key="1">
    <citation type="journal article" date="2016" name="Nat. Commun.">
        <title>Ectomycorrhizal ecology is imprinted in the genome of the dominant symbiotic fungus Cenococcum geophilum.</title>
        <authorList>
            <consortium name="DOE Joint Genome Institute"/>
            <person name="Peter M."/>
            <person name="Kohler A."/>
            <person name="Ohm R.A."/>
            <person name="Kuo A."/>
            <person name="Krutzmann J."/>
            <person name="Morin E."/>
            <person name="Arend M."/>
            <person name="Barry K.W."/>
            <person name="Binder M."/>
            <person name="Choi C."/>
            <person name="Clum A."/>
            <person name="Copeland A."/>
            <person name="Grisel N."/>
            <person name="Haridas S."/>
            <person name="Kipfer T."/>
            <person name="LaButti K."/>
            <person name="Lindquist E."/>
            <person name="Lipzen A."/>
            <person name="Maire R."/>
            <person name="Meier B."/>
            <person name="Mihaltcheva S."/>
            <person name="Molinier V."/>
            <person name="Murat C."/>
            <person name="Poggeler S."/>
            <person name="Quandt C.A."/>
            <person name="Sperisen C."/>
            <person name="Tritt A."/>
            <person name="Tisserant E."/>
            <person name="Crous P.W."/>
            <person name="Henrissat B."/>
            <person name="Nehls U."/>
            <person name="Egli S."/>
            <person name="Spatafora J.W."/>
            <person name="Grigoriev I.V."/>
            <person name="Martin F.M."/>
        </authorList>
    </citation>
    <scope>NUCLEOTIDE SEQUENCE [LARGE SCALE GENOMIC DNA]</scope>
    <source>
        <strain evidence="2 3">CBS 459.81</strain>
    </source>
</reference>
<dbReference type="EMBL" id="KV745335">
    <property type="protein sequence ID" value="OCK75303.1"/>
    <property type="molecule type" value="Genomic_DNA"/>
</dbReference>
<gene>
    <name evidence="2" type="ORF">K432DRAFT_362334</name>
</gene>
<name>A0A8E2JAG7_9PEZI</name>
<organism evidence="2 3">
    <name type="scientific">Lepidopterella palustris CBS 459.81</name>
    <dbReference type="NCBI Taxonomy" id="1314670"/>
    <lineage>
        <taxon>Eukaryota</taxon>
        <taxon>Fungi</taxon>
        <taxon>Dikarya</taxon>
        <taxon>Ascomycota</taxon>
        <taxon>Pezizomycotina</taxon>
        <taxon>Dothideomycetes</taxon>
        <taxon>Pleosporomycetidae</taxon>
        <taxon>Mytilinidiales</taxon>
        <taxon>Argynnaceae</taxon>
        <taxon>Lepidopterella</taxon>
    </lineage>
</organism>
<keyword evidence="1" id="KW-1133">Transmembrane helix</keyword>
<keyword evidence="1" id="KW-0472">Membrane</keyword>
<proteinExistence type="predicted"/>
<feature type="transmembrane region" description="Helical" evidence="1">
    <location>
        <begin position="116"/>
        <end position="136"/>
    </location>
</feature>
<feature type="transmembrane region" description="Helical" evidence="1">
    <location>
        <begin position="82"/>
        <end position="104"/>
    </location>
</feature>
<evidence type="ECO:0000256" key="1">
    <source>
        <dbReference type="SAM" id="Phobius"/>
    </source>
</evidence>
<dbReference type="OrthoDB" id="2563633at2759"/>
<dbReference type="AlphaFoldDB" id="A0A8E2JAG7"/>
<feature type="transmembrane region" description="Helical" evidence="1">
    <location>
        <begin position="148"/>
        <end position="169"/>
    </location>
</feature>
<evidence type="ECO:0000313" key="2">
    <source>
        <dbReference type="EMBL" id="OCK75303.1"/>
    </source>
</evidence>
<accession>A0A8E2JAG7</accession>
<keyword evidence="3" id="KW-1185">Reference proteome</keyword>